<dbReference type="Proteomes" id="UP001596414">
    <property type="component" value="Unassembled WGS sequence"/>
</dbReference>
<proteinExistence type="predicted"/>
<protein>
    <submittedName>
        <fullName evidence="3">MinD/ParA family protein</fullName>
    </submittedName>
</protein>
<dbReference type="InterPro" id="IPR002586">
    <property type="entry name" value="CobQ/CobB/MinD/ParA_Nub-bd_dom"/>
</dbReference>
<comment type="caution">
    <text evidence="3">The sequence shown here is derived from an EMBL/GenBank/DDBJ whole genome shotgun (WGS) entry which is preliminary data.</text>
</comment>
<dbReference type="RefSeq" id="WP_267637489.1">
    <property type="nucleotide sequence ID" value="NZ_JAODIY010000009.1"/>
</dbReference>
<evidence type="ECO:0000313" key="4">
    <source>
        <dbReference type="Proteomes" id="UP001596414"/>
    </source>
</evidence>
<feature type="region of interest" description="Disordered" evidence="1">
    <location>
        <begin position="205"/>
        <end position="228"/>
    </location>
</feature>
<dbReference type="PANTHER" id="PTHR43384:SF10">
    <property type="entry name" value="ATPASE INVOLVED IN CHROMOSOME PARTITIONING, PARA_MIND FAMILY"/>
    <property type="match status" value="1"/>
</dbReference>
<name>A0ABD5X620_9EURY</name>
<dbReference type="Gene3D" id="3.40.50.300">
    <property type="entry name" value="P-loop containing nucleotide triphosphate hydrolases"/>
    <property type="match status" value="1"/>
</dbReference>
<dbReference type="EMBL" id="JBHSZQ010000047">
    <property type="protein sequence ID" value="MFC7126701.1"/>
    <property type="molecule type" value="Genomic_DNA"/>
</dbReference>
<dbReference type="PANTHER" id="PTHR43384">
    <property type="entry name" value="SEPTUM SITE-DETERMINING PROTEIN MIND HOMOLOG, CHLOROPLASTIC-RELATED"/>
    <property type="match status" value="1"/>
</dbReference>
<dbReference type="AlphaFoldDB" id="A0ABD5X620"/>
<dbReference type="InterPro" id="IPR027417">
    <property type="entry name" value="P-loop_NTPase"/>
</dbReference>
<gene>
    <name evidence="3" type="ORF">ACFQJ7_11810</name>
</gene>
<dbReference type="InterPro" id="IPR050625">
    <property type="entry name" value="ParA/MinD_ATPase"/>
</dbReference>
<evidence type="ECO:0000256" key="1">
    <source>
        <dbReference type="SAM" id="MobiDB-lite"/>
    </source>
</evidence>
<accession>A0ABD5X620</accession>
<evidence type="ECO:0000259" key="2">
    <source>
        <dbReference type="Pfam" id="PF01656"/>
    </source>
</evidence>
<reference evidence="3 4" key="1">
    <citation type="journal article" date="2014" name="Int. J. Syst. Evol. Microbiol.">
        <title>Complete genome sequence of Corynebacterium casei LMG S-19264T (=DSM 44701T), isolated from a smear-ripened cheese.</title>
        <authorList>
            <consortium name="US DOE Joint Genome Institute (JGI-PGF)"/>
            <person name="Walter F."/>
            <person name="Albersmeier A."/>
            <person name="Kalinowski J."/>
            <person name="Ruckert C."/>
        </authorList>
    </citation>
    <scope>NUCLEOTIDE SEQUENCE [LARGE SCALE GENOMIC DNA]</scope>
    <source>
        <strain evidence="3 4">CGMCC 4.7215</strain>
    </source>
</reference>
<feature type="domain" description="CobQ/CobB/MinD/ParA nucleotide binding" evidence="2">
    <location>
        <begin position="2"/>
        <end position="158"/>
    </location>
</feature>
<sequence>MLAIAGGKGGCGKTTTTLGLAAALTRRGFDPLVIDGDCDMPDVHHRLGLPRRNGVDLLADGARIQNTAVYSEQIPGVAFVTGGRRDSLDTALRRTGSWNGPVLVDCSAGSNRDSLRPLRYADQAIVVSTETPQCLEDAALTRTIAARLSTPPAGTLIRESPTEQRGGANNTMTGRWNILGHLPYVEKPLENPKSRACFERVATSLVESQQSTRSQAPANTETHSMHNL</sequence>
<dbReference type="SUPFAM" id="SSF52540">
    <property type="entry name" value="P-loop containing nucleoside triphosphate hydrolases"/>
    <property type="match status" value="1"/>
</dbReference>
<dbReference type="Pfam" id="PF01656">
    <property type="entry name" value="CbiA"/>
    <property type="match status" value="1"/>
</dbReference>
<organism evidence="3 4">
    <name type="scientific">Halovenus rubra</name>
    <dbReference type="NCBI Taxonomy" id="869890"/>
    <lineage>
        <taxon>Archaea</taxon>
        <taxon>Methanobacteriati</taxon>
        <taxon>Methanobacteriota</taxon>
        <taxon>Stenosarchaea group</taxon>
        <taxon>Halobacteria</taxon>
        <taxon>Halobacteriales</taxon>
        <taxon>Haloarculaceae</taxon>
        <taxon>Halovenus</taxon>
    </lineage>
</organism>
<evidence type="ECO:0000313" key="3">
    <source>
        <dbReference type="EMBL" id="MFC7126701.1"/>
    </source>
</evidence>